<comment type="caution">
    <text evidence="3">The sequence shown here is derived from an EMBL/GenBank/DDBJ whole genome shotgun (WGS) entry which is preliminary data.</text>
</comment>
<dbReference type="Proteomes" id="UP000237631">
    <property type="component" value="Unassembled WGS sequence"/>
</dbReference>
<evidence type="ECO:0000313" key="4">
    <source>
        <dbReference type="Proteomes" id="UP000237631"/>
    </source>
</evidence>
<dbReference type="EMBL" id="PNEN01000351">
    <property type="protein sequence ID" value="PPJ59804.1"/>
    <property type="molecule type" value="Genomic_DNA"/>
</dbReference>
<keyword evidence="1" id="KW-0175">Coiled coil</keyword>
<gene>
    <name evidence="3" type="ORF">CBER1_04347</name>
</gene>
<evidence type="ECO:0000256" key="2">
    <source>
        <dbReference type="SAM" id="MobiDB-lite"/>
    </source>
</evidence>
<proteinExistence type="predicted"/>
<feature type="compositionally biased region" description="Basic residues" evidence="2">
    <location>
        <begin position="293"/>
        <end position="304"/>
    </location>
</feature>
<protein>
    <submittedName>
        <fullName evidence="3">Uncharacterized protein</fullName>
    </submittedName>
</protein>
<organism evidence="3 4">
    <name type="scientific">Cercospora berteroae</name>
    <dbReference type="NCBI Taxonomy" id="357750"/>
    <lineage>
        <taxon>Eukaryota</taxon>
        <taxon>Fungi</taxon>
        <taxon>Dikarya</taxon>
        <taxon>Ascomycota</taxon>
        <taxon>Pezizomycotina</taxon>
        <taxon>Dothideomycetes</taxon>
        <taxon>Dothideomycetidae</taxon>
        <taxon>Mycosphaerellales</taxon>
        <taxon>Mycosphaerellaceae</taxon>
        <taxon>Cercospora</taxon>
    </lineage>
</organism>
<evidence type="ECO:0000313" key="3">
    <source>
        <dbReference type="EMBL" id="PPJ59804.1"/>
    </source>
</evidence>
<dbReference type="AlphaFoldDB" id="A0A2S6CJ94"/>
<evidence type="ECO:0000256" key="1">
    <source>
        <dbReference type="SAM" id="Coils"/>
    </source>
</evidence>
<feature type="compositionally biased region" description="Basic and acidic residues" evidence="2">
    <location>
        <begin position="502"/>
        <end position="513"/>
    </location>
</feature>
<reference evidence="4" key="1">
    <citation type="journal article" date="2017" name="bioRxiv">
        <title>Conservation of a gene cluster reveals novel cercosporin biosynthetic mechanisms and extends production to the genus Colletotrichum.</title>
        <authorList>
            <person name="de Jonge R."/>
            <person name="Ebert M.K."/>
            <person name="Huitt-Roehl C.R."/>
            <person name="Pal P."/>
            <person name="Suttle J.C."/>
            <person name="Spanner R.E."/>
            <person name="Neubauer J.D."/>
            <person name="Jurick W.M.II."/>
            <person name="Stott K.A."/>
            <person name="Secor G.A."/>
            <person name="Thomma B.P.H.J."/>
            <person name="Van de Peer Y."/>
            <person name="Townsend C.A."/>
            <person name="Bolton M.D."/>
        </authorList>
    </citation>
    <scope>NUCLEOTIDE SEQUENCE [LARGE SCALE GENOMIC DNA]</scope>
    <source>
        <strain evidence="4">CBS538.71</strain>
    </source>
</reference>
<feature type="compositionally biased region" description="Polar residues" evidence="2">
    <location>
        <begin position="475"/>
        <end position="489"/>
    </location>
</feature>
<name>A0A2S6CJ94_9PEZI</name>
<feature type="region of interest" description="Disordered" evidence="2">
    <location>
        <begin position="398"/>
        <end position="513"/>
    </location>
</feature>
<dbReference type="OrthoDB" id="3644957at2759"/>
<feature type="compositionally biased region" description="Basic and acidic residues" evidence="2">
    <location>
        <begin position="253"/>
        <end position="262"/>
    </location>
</feature>
<feature type="compositionally biased region" description="Polar residues" evidence="2">
    <location>
        <begin position="219"/>
        <end position="230"/>
    </location>
</feature>
<feature type="coiled-coil region" evidence="1">
    <location>
        <begin position="147"/>
        <end position="174"/>
    </location>
</feature>
<keyword evidence="4" id="KW-1185">Reference proteome</keyword>
<feature type="compositionally biased region" description="Polar residues" evidence="2">
    <location>
        <begin position="427"/>
        <end position="441"/>
    </location>
</feature>
<sequence length="536" mass="58396">MEPSAQPGEVQANGMAQDAFNVFLNALDVRSDARFDALEREHEKANQVIQEQQKALQSCLDALREQCEERSKLSGAEMAAIWDALKQFKKENDERNSALSAANTESSAHLASMRDGLTAVHELVTDLGRQIGERNTTLLSDEIDQVKESVQTLLQQQQDNVQALVTERNAMQTKLQQQEPLVRTILGATDNWYQSQSPATLPGLRVVPATDERPPVLPQSLQKSNRNDQNAAEDIDEPAQLRSPSSATFRGSPPDKSDDRQAFDGSLAFTLTSRKRTTTQRQSESFDEDLKMPHKRSGSLQRKRATINLKKASADSVPESTFASRKPSSLQQIFTATDATEDDYEIGSGSGSDASSEMIVARSQPAPTHLTAEFSPASQGVFQKILNGQSAIDSLKTLGANSSPKAHPPSWPQMSGANVPPAHLHSGRNTISTQVSQQTELSPEPVLGLTDTSLPGLFSDSRPLTMAGQAPHSPAQLSQGTSPSKQPVQMLSAPTGGRRRSSREAKKKGVPDDFVDLRTLKNDKILGLVPKRDQHE</sequence>
<feature type="region of interest" description="Disordered" evidence="2">
    <location>
        <begin position="205"/>
        <end position="304"/>
    </location>
</feature>
<accession>A0A2S6CJ94</accession>